<protein>
    <submittedName>
        <fullName evidence="1">Uncharacterized protein</fullName>
    </submittedName>
</protein>
<keyword evidence="2" id="KW-1185">Reference proteome</keyword>
<gene>
    <name evidence="1" type="ORF">AAFF_G00313980</name>
</gene>
<dbReference type="EMBL" id="JAINUG010000462">
    <property type="protein sequence ID" value="KAJ8367646.1"/>
    <property type="molecule type" value="Genomic_DNA"/>
</dbReference>
<organism evidence="1 2">
    <name type="scientific">Aldrovandia affinis</name>
    <dbReference type="NCBI Taxonomy" id="143900"/>
    <lineage>
        <taxon>Eukaryota</taxon>
        <taxon>Metazoa</taxon>
        <taxon>Chordata</taxon>
        <taxon>Craniata</taxon>
        <taxon>Vertebrata</taxon>
        <taxon>Euteleostomi</taxon>
        <taxon>Actinopterygii</taxon>
        <taxon>Neopterygii</taxon>
        <taxon>Teleostei</taxon>
        <taxon>Notacanthiformes</taxon>
        <taxon>Halosauridae</taxon>
        <taxon>Aldrovandia</taxon>
    </lineage>
</organism>
<accession>A0AAD7R823</accession>
<sequence>MEEVLNSVSDLAAEHVEEVKKLTNLMLPHLQTVLARQRRDYGIDEEAFQMDYPVSDQASYIDETSVHNISMERQHGKVDYKLTKLGTLNAVSRSIILQKSQELRGGQILSFRGFKAAAQAKRQVELNWSKHMSGSLWLSW</sequence>
<dbReference type="AlphaFoldDB" id="A0AAD7R823"/>
<evidence type="ECO:0000313" key="1">
    <source>
        <dbReference type="EMBL" id="KAJ8367646.1"/>
    </source>
</evidence>
<proteinExistence type="predicted"/>
<name>A0AAD7R823_9TELE</name>
<evidence type="ECO:0000313" key="2">
    <source>
        <dbReference type="Proteomes" id="UP001221898"/>
    </source>
</evidence>
<comment type="caution">
    <text evidence="1">The sequence shown here is derived from an EMBL/GenBank/DDBJ whole genome shotgun (WGS) entry which is preliminary data.</text>
</comment>
<reference evidence="1" key="1">
    <citation type="journal article" date="2023" name="Science">
        <title>Genome structures resolve the early diversification of teleost fishes.</title>
        <authorList>
            <person name="Parey E."/>
            <person name="Louis A."/>
            <person name="Montfort J."/>
            <person name="Bouchez O."/>
            <person name="Roques C."/>
            <person name="Iampietro C."/>
            <person name="Lluch J."/>
            <person name="Castinel A."/>
            <person name="Donnadieu C."/>
            <person name="Desvignes T."/>
            <person name="Floi Bucao C."/>
            <person name="Jouanno E."/>
            <person name="Wen M."/>
            <person name="Mejri S."/>
            <person name="Dirks R."/>
            <person name="Jansen H."/>
            <person name="Henkel C."/>
            <person name="Chen W.J."/>
            <person name="Zahm M."/>
            <person name="Cabau C."/>
            <person name="Klopp C."/>
            <person name="Thompson A.W."/>
            <person name="Robinson-Rechavi M."/>
            <person name="Braasch I."/>
            <person name="Lecointre G."/>
            <person name="Bobe J."/>
            <person name="Postlethwait J.H."/>
            <person name="Berthelot C."/>
            <person name="Roest Crollius H."/>
            <person name="Guiguen Y."/>
        </authorList>
    </citation>
    <scope>NUCLEOTIDE SEQUENCE</scope>
    <source>
        <strain evidence="1">NC1722</strain>
    </source>
</reference>
<dbReference type="Proteomes" id="UP001221898">
    <property type="component" value="Unassembled WGS sequence"/>
</dbReference>